<dbReference type="EMBL" id="ACKX01000125">
    <property type="protein sequence ID" value="EEJ51403.1"/>
    <property type="molecule type" value="Genomic_DNA"/>
</dbReference>
<name>C2KXV0_9FIRM</name>
<dbReference type="Proteomes" id="UP000004121">
    <property type="component" value="Unassembled WGS sequence"/>
</dbReference>
<gene>
    <name evidence="2" type="ORF">HMPREF6123_1319</name>
</gene>
<keyword evidence="3" id="KW-1185">Reference proteome</keyword>
<evidence type="ECO:0000313" key="2">
    <source>
        <dbReference type="EMBL" id="EEJ51403.1"/>
    </source>
</evidence>
<dbReference type="InParanoid" id="C2KXV0"/>
<evidence type="ECO:0000256" key="1">
    <source>
        <dbReference type="SAM" id="MobiDB-lite"/>
    </source>
</evidence>
<feature type="region of interest" description="Disordered" evidence="1">
    <location>
        <begin position="1"/>
        <end position="67"/>
    </location>
</feature>
<protein>
    <submittedName>
        <fullName evidence="2">Uncharacterized protein</fullName>
    </submittedName>
</protein>
<feature type="compositionally biased region" description="Basic and acidic residues" evidence="1">
    <location>
        <begin position="1"/>
        <end position="20"/>
    </location>
</feature>
<accession>C2KXV0</accession>
<reference evidence="2 3" key="1">
    <citation type="submission" date="2009-04" db="EMBL/GenBank/DDBJ databases">
        <authorList>
            <person name="Qin X."/>
            <person name="Bachman B."/>
            <person name="Battles P."/>
            <person name="Bell A."/>
            <person name="Bess C."/>
            <person name="Bickham C."/>
            <person name="Chaboub L."/>
            <person name="Chen D."/>
            <person name="Coyle M."/>
            <person name="Deiros D.R."/>
            <person name="Dinh H."/>
            <person name="Forbes L."/>
            <person name="Fowler G."/>
            <person name="Francisco L."/>
            <person name="Fu Q."/>
            <person name="Gubbala S."/>
            <person name="Hale W."/>
            <person name="Han Y."/>
            <person name="Hemphill L."/>
            <person name="Highlander S.K."/>
            <person name="Hirani K."/>
            <person name="Hogues M."/>
            <person name="Jackson L."/>
            <person name="Jakkamsetti A."/>
            <person name="Javaid M."/>
            <person name="Jiang H."/>
            <person name="Korchina V."/>
            <person name="Kovar C."/>
            <person name="Lara F."/>
            <person name="Lee S."/>
            <person name="Mata R."/>
            <person name="Mathew T."/>
            <person name="Moen C."/>
            <person name="Morales K."/>
            <person name="Munidasa M."/>
            <person name="Nazareth L."/>
            <person name="Ngo R."/>
            <person name="Nguyen L."/>
            <person name="Okwuonu G."/>
            <person name="Ongeri F."/>
            <person name="Patil S."/>
            <person name="Petrosino J."/>
            <person name="Pham C."/>
            <person name="Pham P."/>
            <person name="Pu L.-L."/>
            <person name="Puazo M."/>
            <person name="Raj R."/>
            <person name="Reid J."/>
            <person name="Rouhana J."/>
            <person name="Saada N."/>
            <person name="Shang Y."/>
            <person name="Simmons D."/>
            <person name="Thornton R."/>
            <person name="Warren J."/>
            <person name="Weissenberger G."/>
            <person name="Zhang J."/>
            <person name="Zhang L."/>
            <person name="Zhou C."/>
            <person name="Zhu D."/>
            <person name="Muzny D."/>
            <person name="Worley K."/>
            <person name="Gibbs R."/>
        </authorList>
    </citation>
    <scope>NUCLEOTIDE SEQUENCE [LARGE SCALE GENOMIC DNA]</scope>
    <source>
        <strain evidence="2 3">F0268</strain>
    </source>
</reference>
<organism evidence="2 3">
    <name type="scientific">Oribacterium sinus F0268</name>
    <dbReference type="NCBI Taxonomy" id="585501"/>
    <lineage>
        <taxon>Bacteria</taxon>
        <taxon>Bacillati</taxon>
        <taxon>Bacillota</taxon>
        <taxon>Clostridia</taxon>
        <taxon>Lachnospirales</taxon>
        <taxon>Lachnospiraceae</taxon>
        <taxon>Oribacterium</taxon>
    </lineage>
</organism>
<evidence type="ECO:0000313" key="3">
    <source>
        <dbReference type="Proteomes" id="UP000004121"/>
    </source>
</evidence>
<sequence length="67" mass="6981">MAGRGRSPEELWRAEGEARKNCGGQRSEGSETFSRGGGNEISHTTRAILVKNKKSPGPEGPGDGGIA</sequence>
<comment type="caution">
    <text evidence="2">The sequence shown here is derived from an EMBL/GenBank/DDBJ whole genome shotgun (WGS) entry which is preliminary data.</text>
</comment>
<dbReference type="HOGENOM" id="CLU_2808257_0_0_9"/>
<proteinExistence type="predicted"/>
<dbReference type="AlphaFoldDB" id="C2KXV0"/>